<reference evidence="2" key="1">
    <citation type="journal article" date="2020" name="Ecol. Evol.">
        <title>Genome structure and content of the rice root-knot nematode (Meloidogyne graminicola).</title>
        <authorList>
            <person name="Phan N.T."/>
            <person name="Danchin E.G.J."/>
            <person name="Klopp C."/>
            <person name="Perfus-Barbeoch L."/>
            <person name="Kozlowski D.K."/>
            <person name="Koutsovoulos G.D."/>
            <person name="Lopez-Roques C."/>
            <person name="Bouchez O."/>
            <person name="Zahm M."/>
            <person name="Besnard G."/>
            <person name="Bellafiore S."/>
        </authorList>
    </citation>
    <scope>NUCLEOTIDE SEQUENCE</scope>
    <source>
        <strain evidence="2">VN-18</strain>
    </source>
</reference>
<dbReference type="EMBL" id="JABEBT010000050">
    <property type="protein sequence ID" value="KAF7634845.1"/>
    <property type="molecule type" value="Genomic_DNA"/>
</dbReference>
<dbReference type="OrthoDB" id="5875078at2759"/>
<gene>
    <name evidence="2" type="ORF">Mgra_00005739</name>
</gene>
<feature type="chain" id="PRO_5035937061" evidence="1">
    <location>
        <begin position="21"/>
        <end position="149"/>
    </location>
</feature>
<accession>A0A8S9ZNH3</accession>
<evidence type="ECO:0000256" key="1">
    <source>
        <dbReference type="SAM" id="SignalP"/>
    </source>
</evidence>
<organism evidence="2 3">
    <name type="scientific">Meloidogyne graminicola</name>
    <dbReference type="NCBI Taxonomy" id="189291"/>
    <lineage>
        <taxon>Eukaryota</taxon>
        <taxon>Metazoa</taxon>
        <taxon>Ecdysozoa</taxon>
        <taxon>Nematoda</taxon>
        <taxon>Chromadorea</taxon>
        <taxon>Rhabditida</taxon>
        <taxon>Tylenchina</taxon>
        <taxon>Tylenchomorpha</taxon>
        <taxon>Tylenchoidea</taxon>
        <taxon>Meloidogynidae</taxon>
        <taxon>Meloidogyninae</taxon>
        <taxon>Meloidogyne</taxon>
    </lineage>
</organism>
<keyword evidence="1" id="KW-0732">Signal</keyword>
<comment type="caution">
    <text evidence="2">The sequence shown here is derived from an EMBL/GenBank/DDBJ whole genome shotgun (WGS) entry which is preliminary data.</text>
</comment>
<keyword evidence="3" id="KW-1185">Reference proteome</keyword>
<proteinExistence type="predicted"/>
<feature type="signal peptide" evidence="1">
    <location>
        <begin position="1"/>
        <end position="20"/>
    </location>
</feature>
<sequence length="149" mass="17581">MKRIILTILLIVKLLENVRAYPTNNLINERFTSRLLNELFEPQIVRRFDPAWRHIGLGKRSNIEIESQRSLDQPNIENGQVNLAKNNKPFLKKNEFVSSFSSEDKVFLLLFLLKYEEIEGEETSRNDQLAVFQQFLYRNKLFADKVPIL</sequence>
<dbReference type="Proteomes" id="UP000605970">
    <property type="component" value="Unassembled WGS sequence"/>
</dbReference>
<dbReference type="AlphaFoldDB" id="A0A8S9ZNH3"/>
<evidence type="ECO:0000313" key="3">
    <source>
        <dbReference type="Proteomes" id="UP000605970"/>
    </source>
</evidence>
<protein>
    <submittedName>
        <fullName evidence="2">ECSIT_Cterm domain-containing protein</fullName>
    </submittedName>
</protein>
<evidence type="ECO:0000313" key="2">
    <source>
        <dbReference type="EMBL" id="KAF7634845.1"/>
    </source>
</evidence>
<name>A0A8S9ZNH3_9BILA</name>